<protein>
    <recommendedName>
        <fullName evidence="3">AB hydrolase-1 domain-containing protein</fullName>
    </recommendedName>
</protein>
<dbReference type="InterPro" id="IPR029058">
    <property type="entry name" value="AB_hydrolase_fold"/>
</dbReference>
<evidence type="ECO:0000313" key="1">
    <source>
        <dbReference type="EMBL" id="KAL1515580.1"/>
    </source>
</evidence>
<dbReference type="Proteomes" id="UP001515480">
    <property type="component" value="Unassembled WGS sequence"/>
</dbReference>
<sequence length="328" mass="36654">MADGVKEGFRTVRHALLEREDAATLYVAGRADAPHLVFFCAGFPCDHTSFLPLASRLAAAGCLVGVSCMPEFDREQPLRPQGYDLEQMNACFAQAVAALEAQAASRPRPPLTLVVHDWGVIPGFCYANAAGCDKLVAFDVLPGPPDRLYYKLVHTNYQSMFAIAFALSRLLPWLGRLWLNAGAFINFFLLRRFLNPVGPRTDGRLWNPCASVGFMPWQQPDTAMSGALAMTPYRCYPYFHVLKLLFKRGAMKEVAKKISLKRSLEKQPICFIYGEEKNTHFHSEAALQLLRSKDGCEAIGVPRAGHWCYKHEPELCYQAVKRFIMGSS</sequence>
<proteinExistence type="predicted"/>
<organism evidence="1 2">
    <name type="scientific">Prymnesium parvum</name>
    <name type="common">Toxic golden alga</name>
    <dbReference type="NCBI Taxonomy" id="97485"/>
    <lineage>
        <taxon>Eukaryota</taxon>
        <taxon>Haptista</taxon>
        <taxon>Haptophyta</taxon>
        <taxon>Prymnesiophyceae</taxon>
        <taxon>Prymnesiales</taxon>
        <taxon>Prymnesiaceae</taxon>
        <taxon>Prymnesium</taxon>
    </lineage>
</organism>
<dbReference type="AlphaFoldDB" id="A0AB34JB07"/>
<comment type="caution">
    <text evidence="1">The sequence shown here is derived from an EMBL/GenBank/DDBJ whole genome shotgun (WGS) entry which is preliminary data.</text>
</comment>
<reference evidence="1 2" key="1">
    <citation type="journal article" date="2024" name="Science">
        <title>Giant polyketide synthase enzymes in the biosynthesis of giant marine polyether toxins.</title>
        <authorList>
            <person name="Fallon T.R."/>
            <person name="Shende V.V."/>
            <person name="Wierzbicki I.H."/>
            <person name="Pendleton A.L."/>
            <person name="Watervoot N.F."/>
            <person name="Auber R.P."/>
            <person name="Gonzalez D.J."/>
            <person name="Wisecaver J.H."/>
            <person name="Moore B.S."/>
        </authorList>
    </citation>
    <scope>NUCLEOTIDE SEQUENCE [LARGE SCALE GENOMIC DNA]</scope>
    <source>
        <strain evidence="1 2">12B1</strain>
    </source>
</reference>
<dbReference type="SUPFAM" id="SSF53474">
    <property type="entry name" value="alpha/beta-Hydrolases"/>
    <property type="match status" value="1"/>
</dbReference>
<dbReference type="Gene3D" id="3.40.50.1820">
    <property type="entry name" value="alpha/beta hydrolase"/>
    <property type="match status" value="1"/>
</dbReference>
<gene>
    <name evidence="1" type="ORF">AB1Y20_002200</name>
</gene>
<accession>A0AB34JB07</accession>
<evidence type="ECO:0008006" key="3">
    <source>
        <dbReference type="Google" id="ProtNLM"/>
    </source>
</evidence>
<keyword evidence="2" id="KW-1185">Reference proteome</keyword>
<name>A0AB34JB07_PRYPA</name>
<dbReference type="EMBL" id="JBGBPQ010000011">
    <property type="protein sequence ID" value="KAL1515580.1"/>
    <property type="molecule type" value="Genomic_DNA"/>
</dbReference>
<evidence type="ECO:0000313" key="2">
    <source>
        <dbReference type="Proteomes" id="UP001515480"/>
    </source>
</evidence>